<evidence type="ECO:0000313" key="1">
    <source>
        <dbReference type="EMBL" id="GGQ35887.1"/>
    </source>
</evidence>
<keyword evidence="2" id="KW-1185">Reference proteome</keyword>
<dbReference type="RefSeq" id="WP_189251360.1">
    <property type="nucleotide sequence ID" value="NZ_BMQJ01000045.1"/>
</dbReference>
<organism evidence="1 2">
    <name type="scientific">Streptosporangium pseudovulgare</name>
    <dbReference type="NCBI Taxonomy" id="35765"/>
    <lineage>
        <taxon>Bacteria</taxon>
        <taxon>Bacillati</taxon>
        <taxon>Actinomycetota</taxon>
        <taxon>Actinomycetes</taxon>
        <taxon>Streptosporangiales</taxon>
        <taxon>Streptosporangiaceae</taxon>
        <taxon>Streptosporangium</taxon>
    </lineage>
</organism>
<gene>
    <name evidence="1" type="ORF">GCM10010140_77320</name>
</gene>
<protein>
    <submittedName>
        <fullName evidence="1">Uncharacterized protein</fullName>
    </submittedName>
</protein>
<dbReference type="Proteomes" id="UP000611554">
    <property type="component" value="Unassembled WGS sequence"/>
</dbReference>
<evidence type="ECO:0000313" key="2">
    <source>
        <dbReference type="Proteomes" id="UP000611554"/>
    </source>
</evidence>
<dbReference type="EMBL" id="BMQJ01000045">
    <property type="protein sequence ID" value="GGQ35887.1"/>
    <property type="molecule type" value="Genomic_DNA"/>
</dbReference>
<comment type="caution">
    <text evidence="1">The sequence shown here is derived from an EMBL/GenBank/DDBJ whole genome shotgun (WGS) entry which is preliminary data.</text>
</comment>
<reference evidence="2" key="1">
    <citation type="journal article" date="2019" name="Int. J. Syst. Evol. Microbiol.">
        <title>The Global Catalogue of Microorganisms (GCM) 10K type strain sequencing project: providing services to taxonomists for standard genome sequencing and annotation.</title>
        <authorList>
            <consortium name="The Broad Institute Genomics Platform"/>
            <consortium name="The Broad Institute Genome Sequencing Center for Infectious Disease"/>
            <person name="Wu L."/>
            <person name="Ma J."/>
        </authorList>
    </citation>
    <scope>NUCLEOTIDE SEQUENCE [LARGE SCALE GENOMIC DNA]</scope>
    <source>
        <strain evidence="2">JCM 3115</strain>
    </source>
</reference>
<sequence>MSRSKYNDLVQATRRITDALGLDHATAVELAADLEKDGCAGWSGGDLLLLSLSQLIQQRAAAAKPDAPPADATGCPWIVAVHRDRDGQLIEQSSGISWTAALRDVLGALPFGDEPWTLTLRGPQGTGARAEQRGAEARFKTRAGVETAMRAPRWGGVMEAMQQEWADIARSISPTGVFPQIDAEFSRPSLDMAKVRELALSAGIPESELDQAIAEQVSLRHYIVYRTTGADHIEAMLQALEDRPL</sequence>
<accession>A0ABQ2RN88</accession>
<proteinExistence type="predicted"/>
<name>A0ABQ2RN88_9ACTN</name>